<organism evidence="2 3">
    <name type="scientific">Leptospira semungkisensis</name>
    <dbReference type="NCBI Taxonomy" id="2484985"/>
    <lineage>
        <taxon>Bacteria</taxon>
        <taxon>Pseudomonadati</taxon>
        <taxon>Spirochaetota</taxon>
        <taxon>Spirochaetia</taxon>
        <taxon>Leptospirales</taxon>
        <taxon>Leptospiraceae</taxon>
        <taxon>Leptospira</taxon>
    </lineage>
</organism>
<dbReference type="OrthoDB" id="340225at2"/>
<feature type="transmembrane region" description="Helical" evidence="1">
    <location>
        <begin position="12"/>
        <end position="35"/>
    </location>
</feature>
<comment type="caution">
    <text evidence="2">The sequence shown here is derived from an EMBL/GenBank/DDBJ whole genome shotgun (WGS) entry which is preliminary data.</text>
</comment>
<sequence length="72" mass="8103">MIWDIGTQDKIVYLVVGAATFYLSFPLISSFRSIFGTAKKTETRFGCYEDACSSCQVIVEEKPSSLRKRKNA</sequence>
<proteinExistence type="predicted"/>
<keyword evidence="3" id="KW-1185">Reference proteome</keyword>
<evidence type="ECO:0000256" key="1">
    <source>
        <dbReference type="SAM" id="Phobius"/>
    </source>
</evidence>
<gene>
    <name evidence="2" type="ORF">EHO59_09975</name>
</gene>
<evidence type="ECO:0000313" key="3">
    <source>
        <dbReference type="Proteomes" id="UP000297453"/>
    </source>
</evidence>
<reference evidence="2" key="1">
    <citation type="journal article" date="2019" name="PLoS Negl. Trop. Dis.">
        <title>Revisiting the worldwide diversity of Leptospira species in the environment.</title>
        <authorList>
            <person name="Vincent A.T."/>
            <person name="Schiettekatte O."/>
            <person name="Bourhy P."/>
            <person name="Veyrier F.J."/>
            <person name="Picardeau M."/>
        </authorList>
    </citation>
    <scope>NUCLEOTIDE SEQUENCE [LARGE SCALE GENOMIC DNA]</scope>
    <source>
        <strain evidence="2">SSS9</strain>
    </source>
</reference>
<keyword evidence="1" id="KW-0812">Transmembrane</keyword>
<keyword evidence="1" id="KW-1133">Transmembrane helix</keyword>
<accession>A0A4R9FYE3</accession>
<dbReference type="Proteomes" id="UP000297453">
    <property type="component" value="Unassembled WGS sequence"/>
</dbReference>
<keyword evidence="1" id="KW-0472">Membrane</keyword>
<dbReference type="EMBL" id="RQEP01000012">
    <property type="protein sequence ID" value="TGK04042.1"/>
    <property type="molecule type" value="Genomic_DNA"/>
</dbReference>
<evidence type="ECO:0000313" key="2">
    <source>
        <dbReference type="EMBL" id="TGK04042.1"/>
    </source>
</evidence>
<protein>
    <submittedName>
        <fullName evidence="2">Uncharacterized protein</fullName>
    </submittedName>
</protein>
<name>A0A4R9FYE3_9LEPT</name>
<dbReference type="AlphaFoldDB" id="A0A4R9FYE3"/>